<evidence type="ECO:0000313" key="2">
    <source>
        <dbReference type="EMBL" id="MBO1308196.1"/>
    </source>
</evidence>
<evidence type="ECO:0008006" key="4">
    <source>
        <dbReference type="Google" id="ProtNLM"/>
    </source>
</evidence>
<reference evidence="2 3" key="1">
    <citation type="submission" date="2021-03" db="EMBL/GenBank/DDBJ databases">
        <title>Enterococcal diversity collection.</title>
        <authorList>
            <person name="Gilmore M.S."/>
            <person name="Schwartzman J."/>
            <person name="Van Tyne D."/>
            <person name="Martin M."/>
            <person name="Earl A.M."/>
            <person name="Manson A.L."/>
            <person name="Straub T."/>
            <person name="Salamzade R."/>
            <person name="Saavedra J."/>
            <person name="Lebreton F."/>
            <person name="Prichula J."/>
            <person name="Schaufler K."/>
            <person name="Gaca A."/>
            <person name="Sgardioli B."/>
            <person name="Wagenaar J."/>
            <person name="Strong T."/>
        </authorList>
    </citation>
    <scope>NUCLEOTIDE SEQUENCE [LARGE SCALE GENOMIC DNA]</scope>
    <source>
        <strain evidence="2 3">669A</strain>
    </source>
</reference>
<sequence>MKGNRGYILLESIVSLSLLVGMTFGYLAITTQLQRQTKQQMEKIEEYRNLYIDIHYQRVYPSDR</sequence>
<organism evidence="2 3">
    <name type="scientific">Candidatus Enterococcus moelleringii</name>
    <dbReference type="NCBI Taxonomy" id="2815325"/>
    <lineage>
        <taxon>Bacteria</taxon>
        <taxon>Bacillati</taxon>
        <taxon>Bacillota</taxon>
        <taxon>Bacilli</taxon>
        <taxon>Lactobacillales</taxon>
        <taxon>Enterococcaceae</taxon>
        <taxon>Enterococcus</taxon>
    </lineage>
</organism>
<proteinExistence type="predicted"/>
<evidence type="ECO:0000313" key="3">
    <source>
        <dbReference type="Proteomes" id="UP000664601"/>
    </source>
</evidence>
<feature type="transmembrane region" description="Helical" evidence="1">
    <location>
        <begin position="6"/>
        <end position="29"/>
    </location>
</feature>
<accession>A0ABS3LEX9</accession>
<dbReference type="Proteomes" id="UP000664601">
    <property type="component" value="Unassembled WGS sequence"/>
</dbReference>
<dbReference type="RefSeq" id="WP_207675188.1">
    <property type="nucleotide sequence ID" value="NZ_JAFREM010000030.1"/>
</dbReference>
<comment type="caution">
    <text evidence="2">The sequence shown here is derived from an EMBL/GenBank/DDBJ whole genome shotgun (WGS) entry which is preliminary data.</text>
</comment>
<dbReference type="EMBL" id="JAFREM010000030">
    <property type="protein sequence ID" value="MBO1308196.1"/>
    <property type="molecule type" value="Genomic_DNA"/>
</dbReference>
<keyword evidence="1" id="KW-1133">Transmembrane helix</keyword>
<protein>
    <recommendedName>
        <fullName evidence="4">Type II secretion system protein</fullName>
    </recommendedName>
</protein>
<evidence type="ECO:0000256" key="1">
    <source>
        <dbReference type="SAM" id="Phobius"/>
    </source>
</evidence>
<gene>
    <name evidence="2" type="ORF">JZO70_18615</name>
</gene>
<name>A0ABS3LEX9_9ENTE</name>
<keyword evidence="1" id="KW-0812">Transmembrane</keyword>
<keyword evidence="1" id="KW-0472">Membrane</keyword>
<keyword evidence="3" id="KW-1185">Reference proteome</keyword>